<dbReference type="AlphaFoldDB" id="A6IYT5"/>
<dbReference type="EMBL" id="CH473972">
    <property type="protein sequence ID" value="EDL92413.1"/>
    <property type="molecule type" value="Genomic_DNA"/>
</dbReference>
<evidence type="ECO:0000313" key="2">
    <source>
        <dbReference type="Proteomes" id="UP000234681"/>
    </source>
</evidence>
<proteinExistence type="predicted"/>
<accession>A6IYT5</accession>
<gene>
    <name evidence="1" type="ORF">rCG_51474</name>
</gene>
<evidence type="ECO:0000313" key="1">
    <source>
        <dbReference type="EMBL" id="EDL92413.1"/>
    </source>
</evidence>
<protein>
    <submittedName>
        <fullName evidence="1">RCG51474</fullName>
    </submittedName>
</protein>
<reference evidence="2" key="1">
    <citation type="submission" date="2005-09" db="EMBL/GenBank/DDBJ databases">
        <authorList>
            <person name="Mural R.J."/>
            <person name="Li P.W."/>
            <person name="Adams M.D."/>
            <person name="Amanatides P.G."/>
            <person name="Baden-Tillson H."/>
            <person name="Barnstead M."/>
            <person name="Chin S.H."/>
            <person name="Dew I."/>
            <person name="Evans C.A."/>
            <person name="Ferriera S."/>
            <person name="Flanigan M."/>
            <person name="Fosler C."/>
            <person name="Glodek A."/>
            <person name="Gu Z."/>
            <person name="Holt R.A."/>
            <person name="Jennings D."/>
            <person name="Kraft C.L."/>
            <person name="Lu F."/>
            <person name="Nguyen T."/>
            <person name="Nusskern D.R."/>
            <person name="Pfannkoch C.M."/>
            <person name="Sitter C."/>
            <person name="Sutton G.G."/>
            <person name="Venter J.C."/>
            <person name="Wang Z."/>
            <person name="Woodage T."/>
            <person name="Zheng X.H."/>
            <person name="Zhong F."/>
        </authorList>
    </citation>
    <scope>NUCLEOTIDE SEQUENCE [LARGE SCALE GENOMIC DNA]</scope>
    <source>
        <strain>BN</strain>
        <strain evidence="2">Sprague-Dawley</strain>
    </source>
</reference>
<name>A6IYT5_RAT</name>
<dbReference type="Proteomes" id="UP000234681">
    <property type="component" value="Chromosome 19"/>
</dbReference>
<sequence length="49" mass="5083">MDTTQEGPVGLISKLLCIGGSRGGRGRCQLPLTPPCIKSAIRLLPCTCA</sequence>
<organism evidence="1 2">
    <name type="scientific">Rattus norvegicus</name>
    <name type="common">Rat</name>
    <dbReference type="NCBI Taxonomy" id="10116"/>
    <lineage>
        <taxon>Eukaryota</taxon>
        <taxon>Metazoa</taxon>
        <taxon>Chordata</taxon>
        <taxon>Craniata</taxon>
        <taxon>Vertebrata</taxon>
        <taxon>Euteleostomi</taxon>
        <taxon>Mammalia</taxon>
        <taxon>Eutheria</taxon>
        <taxon>Euarchontoglires</taxon>
        <taxon>Glires</taxon>
        <taxon>Rodentia</taxon>
        <taxon>Myomorpha</taxon>
        <taxon>Muroidea</taxon>
        <taxon>Muridae</taxon>
        <taxon>Murinae</taxon>
        <taxon>Rattus</taxon>
    </lineage>
</organism>